<evidence type="ECO:0000313" key="11">
    <source>
        <dbReference type="Proteomes" id="UP000697995"/>
    </source>
</evidence>
<gene>
    <name evidence="10" type="ORF">CKO45_26430</name>
</gene>
<evidence type="ECO:0000256" key="7">
    <source>
        <dbReference type="ARBA" id="ARBA00023004"/>
    </source>
</evidence>
<dbReference type="Pfam" id="PF00199">
    <property type="entry name" value="Catalase"/>
    <property type="match status" value="1"/>
</dbReference>
<feature type="region of interest" description="Disordered" evidence="8">
    <location>
        <begin position="1"/>
        <end position="101"/>
    </location>
</feature>
<dbReference type="EC" id="1.11.1.6" evidence="2"/>
<organism evidence="10 11">
    <name type="scientific">Paracraurococcus ruber</name>
    <dbReference type="NCBI Taxonomy" id="77675"/>
    <lineage>
        <taxon>Bacteria</taxon>
        <taxon>Pseudomonadati</taxon>
        <taxon>Pseudomonadota</taxon>
        <taxon>Alphaproteobacteria</taxon>
        <taxon>Acetobacterales</taxon>
        <taxon>Roseomonadaceae</taxon>
        <taxon>Paracraurococcus</taxon>
    </lineage>
</organism>
<keyword evidence="3" id="KW-0575">Peroxidase</keyword>
<dbReference type="PANTHER" id="PTHR11465">
    <property type="entry name" value="CATALASE"/>
    <property type="match status" value="1"/>
</dbReference>
<reference evidence="10 11" key="1">
    <citation type="journal article" date="2020" name="Microorganisms">
        <title>Osmotic Adaptation and Compatible Solute Biosynthesis of Phototrophic Bacteria as Revealed from Genome Analyses.</title>
        <authorList>
            <person name="Imhoff J.F."/>
            <person name="Rahn T."/>
            <person name="Kunzel S."/>
            <person name="Keller A."/>
            <person name="Neulinger S.C."/>
        </authorList>
    </citation>
    <scope>NUCLEOTIDE SEQUENCE [LARGE SCALE GENOMIC DNA]</scope>
    <source>
        <strain evidence="10 11">DSM 15382</strain>
    </source>
</reference>
<evidence type="ECO:0000256" key="4">
    <source>
        <dbReference type="ARBA" id="ARBA00022617"/>
    </source>
</evidence>
<feature type="domain" description="Catalase core" evidence="9">
    <location>
        <begin position="104"/>
        <end position="435"/>
    </location>
</feature>
<keyword evidence="5" id="KW-0479">Metal-binding</keyword>
<dbReference type="InterPro" id="IPR020835">
    <property type="entry name" value="Catalase_sf"/>
</dbReference>
<dbReference type="PROSITE" id="PS51402">
    <property type="entry name" value="CATALASE_3"/>
    <property type="match status" value="1"/>
</dbReference>
<comment type="caution">
    <text evidence="10">The sequence shown here is derived from an EMBL/GenBank/DDBJ whole genome shotgun (WGS) entry which is preliminary data.</text>
</comment>
<accession>A0ABS1D4E7</accession>
<evidence type="ECO:0000256" key="2">
    <source>
        <dbReference type="ARBA" id="ARBA00012314"/>
    </source>
</evidence>
<dbReference type="Gene3D" id="1.20.1280.120">
    <property type="match status" value="1"/>
</dbReference>
<dbReference type="Gene3D" id="2.40.180.10">
    <property type="entry name" value="Catalase core domain"/>
    <property type="match status" value="1"/>
</dbReference>
<evidence type="ECO:0000256" key="8">
    <source>
        <dbReference type="SAM" id="MobiDB-lite"/>
    </source>
</evidence>
<dbReference type="SUPFAM" id="SSF56634">
    <property type="entry name" value="Heme-dependent catalase-like"/>
    <property type="match status" value="1"/>
</dbReference>
<evidence type="ECO:0000256" key="3">
    <source>
        <dbReference type="ARBA" id="ARBA00022559"/>
    </source>
</evidence>
<feature type="compositionally biased region" description="Basic and acidic residues" evidence="8">
    <location>
        <begin position="36"/>
        <end position="50"/>
    </location>
</feature>
<keyword evidence="6" id="KW-0560">Oxidoreductase</keyword>
<protein>
    <recommendedName>
        <fullName evidence="2">catalase</fullName>
        <ecNumber evidence="2">1.11.1.6</ecNumber>
    </recommendedName>
</protein>
<evidence type="ECO:0000313" key="10">
    <source>
        <dbReference type="EMBL" id="MBK1661740.1"/>
    </source>
</evidence>
<dbReference type="InterPro" id="IPR011614">
    <property type="entry name" value="Catalase_core"/>
</dbReference>
<name>A0ABS1D4E7_9PROT</name>
<evidence type="ECO:0000259" key="9">
    <source>
        <dbReference type="SMART" id="SM01060"/>
    </source>
</evidence>
<dbReference type="PRINTS" id="PR00067">
    <property type="entry name" value="CATALASE"/>
</dbReference>
<proteinExistence type="inferred from homology"/>
<evidence type="ECO:0000256" key="1">
    <source>
        <dbReference type="ARBA" id="ARBA00005329"/>
    </source>
</evidence>
<dbReference type="SMART" id="SM01060">
    <property type="entry name" value="Catalase"/>
    <property type="match status" value="1"/>
</dbReference>
<dbReference type="InterPro" id="IPR018028">
    <property type="entry name" value="Catalase"/>
</dbReference>
<sequence>MFGRQHLHRGADHGGAGIQPLQVDAPAGFDQRSRHREGAAHGVDGSEGRRWGLGAGRHAGKSGGAGVKEASPPGMVPPPGPGIEEGGGAARPGPRTPAGRTDHMPAARGAIPAAAAMIALGLAGPAAAQAPTAVQVIEAFEGVVGPIRTHRPSHAKGTCAAGSFTATPEGTRLSVSPVFGGQAVPAIIRFGVGGSTPTASDTARSTRGLSIRFQPPGAAPWDMANISAPIFGAPTPEAFVENLRVRRPDPATGRPDQARIDAFVAANPKVALQGRWLAATLPPASFASTPYWGVNTFRFRGADGEVRPARWVFEPAAGVARLTEEQMRSLPTDFLAEELRGRVARAPVAFDMVLQFPGPGDDLNDPTMAWPDDRPRTTVGRLLVTEVAAGPGGACDRISYLALANAPGVEFSDDPILRARPAPYAVSLSKRSQQP</sequence>
<keyword evidence="11" id="KW-1185">Reference proteome</keyword>
<dbReference type="Proteomes" id="UP000697995">
    <property type="component" value="Unassembled WGS sequence"/>
</dbReference>
<keyword evidence="7" id="KW-0408">Iron</keyword>
<keyword evidence="4" id="KW-0349">Heme</keyword>
<dbReference type="EMBL" id="NRSG01000362">
    <property type="protein sequence ID" value="MBK1661740.1"/>
    <property type="molecule type" value="Genomic_DNA"/>
</dbReference>
<feature type="compositionally biased region" description="Gly residues" evidence="8">
    <location>
        <begin position="51"/>
        <end position="66"/>
    </location>
</feature>
<comment type="similarity">
    <text evidence="1">Belongs to the catalase family.</text>
</comment>
<dbReference type="PANTHER" id="PTHR11465:SF9">
    <property type="entry name" value="CATALASE"/>
    <property type="match status" value="1"/>
</dbReference>
<evidence type="ECO:0000256" key="6">
    <source>
        <dbReference type="ARBA" id="ARBA00023002"/>
    </source>
</evidence>
<evidence type="ECO:0000256" key="5">
    <source>
        <dbReference type="ARBA" id="ARBA00022723"/>
    </source>
</evidence>
<dbReference type="CDD" id="cd08153">
    <property type="entry name" value="srpA_like"/>
    <property type="match status" value="1"/>
</dbReference>
<dbReference type="InterPro" id="IPR024168">
    <property type="entry name" value="Catalase_SrpA-type_pred"/>
</dbReference>